<comment type="caution">
    <text evidence="6">The sequence shown here is derived from an EMBL/GenBank/DDBJ whole genome shotgun (WGS) entry which is preliminary data.</text>
</comment>
<dbReference type="GO" id="GO:0004650">
    <property type="term" value="F:polygalacturonase activity"/>
    <property type="evidence" value="ECO:0007669"/>
    <property type="project" value="InterPro"/>
</dbReference>
<keyword evidence="7" id="KW-1185">Reference proteome</keyword>
<evidence type="ECO:0000313" key="7">
    <source>
        <dbReference type="Proteomes" id="UP000194873"/>
    </source>
</evidence>
<feature type="domain" description="Rhamnogalacturonase A/B/Epimerase-like pectate lyase" evidence="5">
    <location>
        <begin position="66"/>
        <end position="120"/>
    </location>
</feature>
<accession>A0A243WIU2</accession>
<proteinExistence type="inferred from homology"/>
<dbReference type="SMART" id="SM00710">
    <property type="entry name" value="PbH1"/>
    <property type="match status" value="5"/>
</dbReference>
<sequence length="490" mass="53412">MPFNGQFQELPVRFLFSAIRFMSLLFSFLLSFLTWLSTFAQPTDAPAWIKQVGAKTTPAVKTTFPVAKYKAVGDGKTLNTKAIQEAIDAAAKKGGVVTFAPGQYVTGSLFLKKGVTLQLDKGVTLLGSQDLKDYPEIQTRVAGIEMKWPAALLNVLDQDNVAITGQGTVDGQGKVFWDSYWALRKQYEAKGLRWIVDYDAKRPRTLLVSNASNVTLKGITLQRSGFWTVHILYSKNVTADGLTIRNNIGGHGPSTDGIDIDSSSYVLVQNCDIDCNDDNFCLKAGRDWDGLRVNRPTEYVVIRDCVAGAGAGLLTCGSETSGGIRHVFAHNLKAKGTSAGLRIKSALTRGGTVEDIAFEDVEMDGVGSAVAIEMNWNPSYSYSELPAGYTQETLPAHWKAMLMKVEPERGLPHYRNVRVARLKVQNAKAGIRAAGLENSILENFTFEDLAIAAAKAGSISYAKDWTLKNVNIKAADQAALEVQNSKDIKQ</sequence>
<dbReference type="InterPro" id="IPR006626">
    <property type="entry name" value="PbH1"/>
</dbReference>
<evidence type="ECO:0000259" key="5">
    <source>
        <dbReference type="Pfam" id="PF12708"/>
    </source>
</evidence>
<dbReference type="GO" id="GO:0005975">
    <property type="term" value="P:carbohydrate metabolic process"/>
    <property type="evidence" value="ECO:0007669"/>
    <property type="project" value="InterPro"/>
</dbReference>
<evidence type="ECO:0000313" key="6">
    <source>
        <dbReference type="EMBL" id="OUJ75823.1"/>
    </source>
</evidence>
<dbReference type="InterPro" id="IPR012334">
    <property type="entry name" value="Pectin_lyas_fold"/>
</dbReference>
<dbReference type="InterPro" id="IPR024535">
    <property type="entry name" value="RHGA/B-epi-like_pectate_lyase"/>
</dbReference>
<reference evidence="6 7" key="1">
    <citation type="submission" date="2017-01" db="EMBL/GenBank/DDBJ databases">
        <title>A new Hymenobacter.</title>
        <authorList>
            <person name="Liang Y."/>
            <person name="Feng F."/>
        </authorList>
    </citation>
    <scope>NUCLEOTIDE SEQUENCE [LARGE SCALE GENOMIC DNA]</scope>
    <source>
        <strain evidence="6">MIMBbqt21</strain>
    </source>
</reference>
<dbReference type="PANTHER" id="PTHR31339">
    <property type="entry name" value="PECTIN LYASE-RELATED"/>
    <property type="match status" value="1"/>
</dbReference>
<comment type="similarity">
    <text evidence="1 4">Belongs to the glycosyl hydrolase 28 family.</text>
</comment>
<evidence type="ECO:0000256" key="3">
    <source>
        <dbReference type="ARBA" id="ARBA00023295"/>
    </source>
</evidence>
<organism evidence="6 7">
    <name type="scientific">Hymenobacter crusticola</name>
    <dbReference type="NCBI Taxonomy" id="1770526"/>
    <lineage>
        <taxon>Bacteria</taxon>
        <taxon>Pseudomonadati</taxon>
        <taxon>Bacteroidota</taxon>
        <taxon>Cytophagia</taxon>
        <taxon>Cytophagales</taxon>
        <taxon>Hymenobacteraceae</taxon>
        <taxon>Hymenobacter</taxon>
    </lineage>
</organism>
<dbReference type="AlphaFoldDB" id="A0A243WIU2"/>
<keyword evidence="3 4" id="KW-0326">Glycosidase</keyword>
<dbReference type="InterPro" id="IPR051801">
    <property type="entry name" value="GH28_Enzymes"/>
</dbReference>
<dbReference type="SUPFAM" id="SSF51126">
    <property type="entry name" value="Pectin lyase-like"/>
    <property type="match status" value="1"/>
</dbReference>
<dbReference type="InterPro" id="IPR011050">
    <property type="entry name" value="Pectin_lyase_fold/virulence"/>
</dbReference>
<dbReference type="Pfam" id="PF00295">
    <property type="entry name" value="Glyco_hydro_28"/>
    <property type="match status" value="1"/>
</dbReference>
<dbReference type="Pfam" id="PF12708">
    <property type="entry name" value="Pect-lyase_RHGA_epim"/>
    <property type="match status" value="1"/>
</dbReference>
<evidence type="ECO:0000256" key="4">
    <source>
        <dbReference type="RuleBase" id="RU361169"/>
    </source>
</evidence>
<dbReference type="Gene3D" id="2.160.20.10">
    <property type="entry name" value="Single-stranded right-handed beta-helix, Pectin lyase-like"/>
    <property type="match status" value="1"/>
</dbReference>
<dbReference type="Proteomes" id="UP000194873">
    <property type="component" value="Unassembled WGS sequence"/>
</dbReference>
<dbReference type="EMBL" id="MTSE01000001">
    <property type="protein sequence ID" value="OUJ75823.1"/>
    <property type="molecule type" value="Genomic_DNA"/>
</dbReference>
<evidence type="ECO:0000256" key="2">
    <source>
        <dbReference type="ARBA" id="ARBA00022801"/>
    </source>
</evidence>
<gene>
    <name evidence="6" type="ORF">BXP70_00550</name>
</gene>
<keyword evidence="2 4" id="KW-0378">Hydrolase</keyword>
<name>A0A243WIU2_9BACT</name>
<dbReference type="PANTHER" id="PTHR31339:SF9">
    <property type="entry name" value="PLASMIN AND FIBRONECTIN-BINDING PROTEIN A"/>
    <property type="match status" value="1"/>
</dbReference>
<dbReference type="InterPro" id="IPR000743">
    <property type="entry name" value="Glyco_hydro_28"/>
</dbReference>
<evidence type="ECO:0000256" key="1">
    <source>
        <dbReference type="ARBA" id="ARBA00008834"/>
    </source>
</evidence>
<protein>
    <submittedName>
        <fullName evidence="6">Exo-poly-alpha-D-galacturonosidase</fullName>
    </submittedName>
</protein>